<sequence length="164" mass="17751">MSDFFKAFESGVKAANDAAANISEIYGVFSELGVQLESFTGGKLTLVRGTKDLDADSTYDPLSSLIGGTLNVLRKKIKKNCLCIKLDGEETLHDISFYELSKTGYPISLSFSGKSIACHDKPGLEAALRELFSHPDTGKIINKLTAQAKKLSSEDENTPPLEES</sequence>
<evidence type="ECO:0000313" key="2">
    <source>
        <dbReference type="Proteomes" id="UP000560470"/>
    </source>
</evidence>
<name>A0A7Y7RYI9_9PSED</name>
<gene>
    <name evidence="1" type="ORF">HX797_29025</name>
</gene>
<evidence type="ECO:0000313" key="1">
    <source>
        <dbReference type="EMBL" id="NVZ60313.1"/>
    </source>
</evidence>
<dbReference type="AlphaFoldDB" id="A0A7Y7RYI9"/>
<dbReference type="EMBL" id="JACAOZ010000047">
    <property type="protein sequence ID" value="NVZ60313.1"/>
    <property type="molecule type" value="Genomic_DNA"/>
</dbReference>
<accession>A0A7Y7RYI9</accession>
<reference evidence="1 2" key="1">
    <citation type="submission" date="2020-04" db="EMBL/GenBank/DDBJ databases">
        <title>Molecular characterization of pseudomonads from Agaricus bisporus reveal novel blotch 2 pathogens in Western Europe.</title>
        <authorList>
            <person name="Taparia T."/>
            <person name="Krijger M."/>
            <person name="Haynes E."/>
            <person name="Elpinstone J.G."/>
            <person name="Noble R."/>
            <person name="Van Der Wolf J."/>
        </authorList>
    </citation>
    <scope>NUCLEOTIDE SEQUENCE [LARGE SCALE GENOMIC DNA]</scope>
    <source>
        <strain evidence="1 2">B7002</strain>
    </source>
</reference>
<dbReference type="RefSeq" id="WP_177035044.1">
    <property type="nucleotide sequence ID" value="NZ_JACAOZ010000047.1"/>
</dbReference>
<dbReference type="Proteomes" id="UP000560470">
    <property type="component" value="Unassembled WGS sequence"/>
</dbReference>
<protein>
    <submittedName>
        <fullName evidence="1">Uncharacterized protein</fullName>
    </submittedName>
</protein>
<comment type="caution">
    <text evidence="1">The sequence shown here is derived from an EMBL/GenBank/DDBJ whole genome shotgun (WGS) entry which is preliminary data.</text>
</comment>
<organism evidence="1 2">
    <name type="scientific">Pseudomonas edaphica</name>
    <dbReference type="NCBI Taxonomy" id="2006980"/>
    <lineage>
        <taxon>Bacteria</taxon>
        <taxon>Pseudomonadati</taxon>
        <taxon>Pseudomonadota</taxon>
        <taxon>Gammaproteobacteria</taxon>
        <taxon>Pseudomonadales</taxon>
        <taxon>Pseudomonadaceae</taxon>
        <taxon>Pseudomonas</taxon>
    </lineage>
</organism>
<proteinExistence type="predicted"/>